<organism evidence="7 8">
    <name type="scientific">Undibacter mobilis</name>
    <dbReference type="NCBI Taxonomy" id="2292256"/>
    <lineage>
        <taxon>Bacteria</taxon>
        <taxon>Pseudomonadati</taxon>
        <taxon>Pseudomonadota</taxon>
        <taxon>Alphaproteobacteria</taxon>
        <taxon>Hyphomicrobiales</taxon>
        <taxon>Nitrobacteraceae</taxon>
        <taxon>Undibacter</taxon>
    </lineage>
</organism>
<dbReference type="Gene3D" id="1.10.10.10">
    <property type="entry name" value="Winged helix-like DNA-binding domain superfamily/Winged helix DNA-binding domain"/>
    <property type="match status" value="1"/>
</dbReference>
<dbReference type="OrthoDB" id="9786526at2"/>
<evidence type="ECO:0000259" key="6">
    <source>
        <dbReference type="PROSITE" id="PS50931"/>
    </source>
</evidence>
<dbReference type="SUPFAM" id="SSF53850">
    <property type="entry name" value="Periplasmic binding protein-like II"/>
    <property type="match status" value="1"/>
</dbReference>
<proteinExistence type="inferred from homology"/>
<dbReference type="PROSITE" id="PS50931">
    <property type="entry name" value="HTH_LYSR"/>
    <property type="match status" value="1"/>
</dbReference>
<comment type="function">
    <text evidence="1">NodD regulates the expression of the nodABCFE genes which encode other nodulation proteins. NodD is also a negative regulator of its own expression. Binds flavonoids as inducers.</text>
</comment>
<evidence type="ECO:0000256" key="3">
    <source>
        <dbReference type="ARBA" id="ARBA00023015"/>
    </source>
</evidence>
<evidence type="ECO:0000256" key="4">
    <source>
        <dbReference type="ARBA" id="ARBA00023125"/>
    </source>
</evidence>
<evidence type="ECO:0000313" key="8">
    <source>
        <dbReference type="Proteomes" id="UP000263993"/>
    </source>
</evidence>
<keyword evidence="5" id="KW-0804">Transcription</keyword>
<dbReference type="GO" id="GO:0043565">
    <property type="term" value="F:sequence-specific DNA binding"/>
    <property type="evidence" value="ECO:0007669"/>
    <property type="project" value="TreeGrafter"/>
</dbReference>
<dbReference type="InterPro" id="IPR036388">
    <property type="entry name" value="WH-like_DNA-bd_sf"/>
</dbReference>
<keyword evidence="4" id="KW-0238">DNA-binding</keyword>
<dbReference type="FunFam" id="1.10.10.10:FF:000001">
    <property type="entry name" value="LysR family transcriptional regulator"/>
    <property type="match status" value="1"/>
</dbReference>
<comment type="similarity">
    <text evidence="2">Belongs to the LysR transcriptional regulatory family.</text>
</comment>
<dbReference type="Proteomes" id="UP000263993">
    <property type="component" value="Unassembled WGS sequence"/>
</dbReference>
<evidence type="ECO:0000313" key="7">
    <source>
        <dbReference type="EMBL" id="RDV04963.1"/>
    </source>
</evidence>
<dbReference type="InterPro" id="IPR005119">
    <property type="entry name" value="LysR_subst-bd"/>
</dbReference>
<evidence type="ECO:0000256" key="5">
    <source>
        <dbReference type="ARBA" id="ARBA00023163"/>
    </source>
</evidence>
<reference evidence="8" key="1">
    <citation type="submission" date="2018-08" db="EMBL/GenBank/DDBJ databases">
        <authorList>
            <person name="Kim S.-J."/>
            <person name="Jung G.-Y."/>
        </authorList>
    </citation>
    <scope>NUCLEOTIDE SEQUENCE [LARGE SCALE GENOMIC DNA]</scope>
    <source>
        <strain evidence="8">GY_H</strain>
    </source>
</reference>
<dbReference type="PANTHER" id="PTHR30537">
    <property type="entry name" value="HTH-TYPE TRANSCRIPTIONAL REGULATOR"/>
    <property type="match status" value="1"/>
</dbReference>
<protein>
    <submittedName>
        <fullName evidence="7">LysR family transcriptional regulator</fullName>
    </submittedName>
</protein>
<comment type="caution">
    <text evidence="7">The sequence shown here is derived from an EMBL/GenBank/DDBJ whole genome shotgun (WGS) entry which is preliminary data.</text>
</comment>
<dbReference type="Gene3D" id="3.40.190.290">
    <property type="match status" value="1"/>
</dbReference>
<dbReference type="InterPro" id="IPR036390">
    <property type="entry name" value="WH_DNA-bd_sf"/>
</dbReference>
<sequence length="307" mass="33993">MDATSDLRVFVRVMDRGNFSQAAKDLGLTPSAVSKLVSRLEDRLGVRLLERSTRRLALTPEGETFLVRARRIVTDIEEAEAEVARVRGAPRGKLRINSGTAFGLHQLTLALPDFLVRYPEIDIELSITDRLVDLIEEQTDIAVRSGHIPEGPFVQRKLADLQRVICAAPSYLQQRGTPQSAADLKAHDCIVVAGPGLNRWPFKTRTGIDVVEVRPRVTTDNAEAALRMAIEGGGIVRLSDVIVGDPLQKGELVPLLTATHHVEPFPLAAIYPTGRNRLPRVAVFIEFLRERFGHTPWRIPEIPPPPV</sequence>
<dbReference type="CDD" id="cd08422">
    <property type="entry name" value="PBP2_CrgA_like"/>
    <property type="match status" value="1"/>
</dbReference>
<accession>A0A371BC20</accession>
<feature type="domain" description="HTH lysR-type" evidence="6">
    <location>
        <begin position="1"/>
        <end position="59"/>
    </location>
</feature>
<evidence type="ECO:0000256" key="2">
    <source>
        <dbReference type="ARBA" id="ARBA00009437"/>
    </source>
</evidence>
<dbReference type="RefSeq" id="WP_115516989.1">
    <property type="nucleotide sequence ID" value="NZ_QRGO01000001.1"/>
</dbReference>
<gene>
    <name evidence="7" type="ORF">DXH78_10560</name>
</gene>
<keyword evidence="3" id="KW-0805">Transcription regulation</keyword>
<dbReference type="GO" id="GO:0003700">
    <property type="term" value="F:DNA-binding transcription factor activity"/>
    <property type="evidence" value="ECO:0007669"/>
    <property type="project" value="InterPro"/>
</dbReference>
<dbReference type="EMBL" id="QRGO01000001">
    <property type="protein sequence ID" value="RDV04963.1"/>
    <property type="molecule type" value="Genomic_DNA"/>
</dbReference>
<keyword evidence="8" id="KW-1185">Reference proteome</keyword>
<dbReference type="GO" id="GO:0006351">
    <property type="term" value="P:DNA-templated transcription"/>
    <property type="evidence" value="ECO:0007669"/>
    <property type="project" value="TreeGrafter"/>
</dbReference>
<dbReference type="AlphaFoldDB" id="A0A371BC20"/>
<dbReference type="InterPro" id="IPR000847">
    <property type="entry name" value="LysR_HTH_N"/>
</dbReference>
<dbReference type="PRINTS" id="PR00039">
    <property type="entry name" value="HTHLYSR"/>
</dbReference>
<dbReference type="Pfam" id="PF00126">
    <property type="entry name" value="HTH_1"/>
    <property type="match status" value="1"/>
</dbReference>
<name>A0A371BC20_9BRAD</name>
<dbReference type="SUPFAM" id="SSF46785">
    <property type="entry name" value="Winged helix' DNA-binding domain"/>
    <property type="match status" value="1"/>
</dbReference>
<dbReference type="PANTHER" id="PTHR30537:SF5">
    <property type="entry name" value="HTH-TYPE TRANSCRIPTIONAL ACTIVATOR TTDR-RELATED"/>
    <property type="match status" value="1"/>
</dbReference>
<evidence type="ECO:0000256" key="1">
    <source>
        <dbReference type="ARBA" id="ARBA00003502"/>
    </source>
</evidence>
<dbReference type="Pfam" id="PF03466">
    <property type="entry name" value="LysR_substrate"/>
    <property type="match status" value="1"/>
</dbReference>
<dbReference type="InterPro" id="IPR058163">
    <property type="entry name" value="LysR-type_TF_proteobact-type"/>
</dbReference>